<keyword evidence="2" id="KW-1133">Transmembrane helix</keyword>
<organism evidence="3 4">
    <name type="scientific">Actinocrispum wychmicini</name>
    <dbReference type="NCBI Taxonomy" id="1213861"/>
    <lineage>
        <taxon>Bacteria</taxon>
        <taxon>Bacillati</taxon>
        <taxon>Actinomycetota</taxon>
        <taxon>Actinomycetes</taxon>
        <taxon>Pseudonocardiales</taxon>
        <taxon>Pseudonocardiaceae</taxon>
        <taxon>Actinocrispum</taxon>
    </lineage>
</organism>
<evidence type="ECO:0000256" key="1">
    <source>
        <dbReference type="SAM" id="MobiDB-lite"/>
    </source>
</evidence>
<dbReference type="OrthoDB" id="3694696at2"/>
<keyword evidence="2" id="KW-0812">Transmembrane</keyword>
<feature type="compositionally biased region" description="Low complexity" evidence="1">
    <location>
        <begin position="60"/>
        <end position="69"/>
    </location>
</feature>
<reference evidence="3 4" key="1">
    <citation type="submission" date="2019-03" db="EMBL/GenBank/DDBJ databases">
        <title>Genomic Encyclopedia of Type Strains, Phase IV (KMG-IV): sequencing the most valuable type-strain genomes for metagenomic binning, comparative biology and taxonomic classification.</title>
        <authorList>
            <person name="Goeker M."/>
        </authorList>
    </citation>
    <scope>NUCLEOTIDE SEQUENCE [LARGE SCALE GENOMIC DNA]</scope>
    <source>
        <strain evidence="3 4">DSM 45934</strain>
    </source>
</reference>
<evidence type="ECO:0000313" key="4">
    <source>
        <dbReference type="Proteomes" id="UP000295680"/>
    </source>
</evidence>
<dbReference type="EMBL" id="SLWS01000001">
    <property type="protein sequence ID" value="TCO65239.1"/>
    <property type="molecule type" value="Genomic_DNA"/>
</dbReference>
<evidence type="ECO:0000256" key="2">
    <source>
        <dbReference type="SAM" id="Phobius"/>
    </source>
</evidence>
<dbReference type="Proteomes" id="UP000295680">
    <property type="component" value="Unassembled WGS sequence"/>
</dbReference>
<evidence type="ECO:0008006" key="5">
    <source>
        <dbReference type="Google" id="ProtNLM"/>
    </source>
</evidence>
<keyword evidence="4" id="KW-1185">Reference proteome</keyword>
<dbReference type="AlphaFoldDB" id="A0A4R2K5U2"/>
<sequence>MTQPQQQPEQVIGTPVGGNIDQELTQAKRGVGKVTIGLGVAVLVVAAFFGGIWVHSATASSNTPAAAGPQGPGGGGRNGTGRPGGGVPGQGGPGGQGGQGGGGFRGGTAGTIDHIDGTTVYVKMQNGTVVKVSTTDSTKVELTQPGKLTDLKAGDGVLVQGQRGSEDNSVTAQAITTRPTNQ</sequence>
<protein>
    <recommendedName>
        <fullName evidence="5">DUF5666 domain-containing protein</fullName>
    </recommendedName>
</protein>
<name>A0A4R2K5U2_9PSEU</name>
<feature type="region of interest" description="Disordered" evidence="1">
    <location>
        <begin position="160"/>
        <end position="182"/>
    </location>
</feature>
<comment type="caution">
    <text evidence="3">The sequence shown here is derived from an EMBL/GenBank/DDBJ whole genome shotgun (WGS) entry which is preliminary data.</text>
</comment>
<feature type="transmembrane region" description="Helical" evidence="2">
    <location>
        <begin position="34"/>
        <end position="54"/>
    </location>
</feature>
<keyword evidence="2" id="KW-0472">Membrane</keyword>
<proteinExistence type="predicted"/>
<feature type="compositionally biased region" description="Gly residues" evidence="1">
    <location>
        <begin position="70"/>
        <end position="109"/>
    </location>
</feature>
<feature type="compositionally biased region" description="Polar residues" evidence="1">
    <location>
        <begin position="167"/>
        <end position="182"/>
    </location>
</feature>
<gene>
    <name evidence="3" type="ORF">EV192_1011027</name>
</gene>
<evidence type="ECO:0000313" key="3">
    <source>
        <dbReference type="EMBL" id="TCO65239.1"/>
    </source>
</evidence>
<accession>A0A4R2K5U2</accession>
<feature type="region of interest" description="Disordered" evidence="1">
    <location>
        <begin position="60"/>
        <end position="110"/>
    </location>
</feature>
<dbReference type="RefSeq" id="WP_132111524.1">
    <property type="nucleotide sequence ID" value="NZ_SLWS01000001.1"/>
</dbReference>